<name>A0A9Q0MEA1_BLOTA</name>
<reference evidence="2" key="1">
    <citation type="submission" date="2022-12" db="EMBL/GenBank/DDBJ databases">
        <title>Genome assemblies of Blomia tropicalis.</title>
        <authorList>
            <person name="Cui Y."/>
        </authorList>
    </citation>
    <scope>NUCLEOTIDE SEQUENCE</scope>
    <source>
        <tissue evidence="2">Adult mites</tissue>
    </source>
</reference>
<sequence length="150" mass="17692">MMLKSNEKVNNLPIELEAENGTEILFQSKNYESINGMNQKISFETDDIGKSNLDCQQQRMLRKQTIGQMIQSDNVQSCRRRASNEKHNDCMKDEMITMQSNNRRQKRRQSALANSNDSTEPFGKMNRQHYQQSRPKQVSFLRKLEIRYIK</sequence>
<feature type="region of interest" description="Disordered" evidence="1">
    <location>
        <begin position="97"/>
        <end position="136"/>
    </location>
</feature>
<evidence type="ECO:0000256" key="1">
    <source>
        <dbReference type="SAM" id="MobiDB-lite"/>
    </source>
</evidence>
<evidence type="ECO:0000313" key="3">
    <source>
        <dbReference type="Proteomes" id="UP001142055"/>
    </source>
</evidence>
<comment type="caution">
    <text evidence="2">The sequence shown here is derived from an EMBL/GenBank/DDBJ whole genome shotgun (WGS) entry which is preliminary data.</text>
</comment>
<organism evidence="2 3">
    <name type="scientific">Blomia tropicalis</name>
    <name type="common">Mite</name>
    <dbReference type="NCBI Taxonomy" id="40697"/>
    <lineage>
        <taxon>Eukaryota</taxon>
        <taxon>Metazoa</taxon>
        <taxon>Ecdysozoa</taxon>
        <taxon>Arthropoda</taxon>
        <taxon>Chelicerata</taxon>
        <taxon>Arachnida</taxon>
        <taxon>Acari</taxon>
        <taxon>Acariformes</taxon>
        <taxon>Sarcoptiformes</taxon>
        <taxon>Astigmata</taxon>
        <taxon>Glycyphagoidea</taxon>
        <taxon>Echimyopodidae</taxon>
        <taxon>Blomia</taxon>
    </lineage>
</organism>
<dbReference type="Proteomes" id="UP001142055">
    <property type="component" value="Chromosome 1"/>
</dbReference>
<gene>
    <name evidence="2" type="ORF">RDWZM_001472</name>
</gene>
<evidence type="ECO:0000313" key="2">
    <source>
        <dbReference type="EMBL" id="KAJ6222927.1"/>
    </source>
</evidence>
<proteinExistence type="predicted"/>
<dbReference type="EMBL" id="JAPWDV010000001">
    <property type="protein sequence ID" value="KAJ6222927.1"/>
    <property type="molecule type" value="Genomic_DNA"/>
</dbReference>
<protein>
    <submittedName>
        <fullName evidence="2">Uncharacterized protein</fullName>
    </submittedName>
</protein>
<keyword evidence="3" id="KW-1185">Reference proteome</keyword>
<accession>A0A9Q0MEA1</accession>
<dbReference type="AlphaFoldDB" id="A0A9Q0MEA1"/>